<feature type="region of interest" description="Disordered" evidence="1">
    <location>
        <begin position="393"/>
        <end position="412"/>
    </location>
</feature>
<evidence type="ECO:0000313" key="2">
    <source>
        <dbReference type="EMBL" id="WOK98535.1"/>
    </source>
</evidence>
<dbReference type="AlphaFoldDB" id="A0AAQ3Q4R0"/>
<feature type="compositionally biased region" description="Low complexity" evidence="1">
    <location>
        <begin position="91"/>
        <end position="103"/>
    </location>
</feature>
<evidence type="ECO:0000256" key="1">
    <source>
        <dbReference type="SAM" id="MobiDB-lite"/>
    </source>
</evidence>
<dbReference type="PANTHER" id="PTHR33671">
    <property type="entry name" value="N-METHYLTRANSFERASE, PUTATIVE (DUF688)-RELATED"/>
    <property type="match status" value="1"/>
</dbReference>
<feature type="compositionally biased region" description="Polar residues" evidence="1">
    <location>
        <begin position="123"/>
        <end position="137"/>
    </location>
</feature>
<protein>
    <submittedName>
        <fullName evidence="2">Uncharacterized protein</fullName>
    </submittedName>
</protein>
<feature type="compositionally biased region" description="Basic and acidic residues" evidence="1">
    <location>
        <begin position="147"/>
        <end position="164"/>
    </location>
</feature>
<dbReference type="EMBL" id="CP136891">
    <property type="protein sequence ID" value="WOK98535.1"/>
    <property type="molecule type" value="Genomic_DNA"/>
</dbReference>
<dbReference type="PANTHER" id="PTHR33671:SF2">
    <property type="entry name" value="N-METHYLTRANSFERASE, PUTATIVE (DUF688)-RELATED"/>
    <property type="match status" value="1"/>
</dbReference>
<organism evidence="2 3">
    <name type="scientific">Canna indica</name>
    <name type="common">Indian-shot</name>
    <dbReference type="NCBI Taxonomy" id="4628"/>
    <lineage>
        <taxon>Eukaryota</taxon>
        <taxon>Viridiplantae</taxon>
        <taxon>Streptophyta</taxon>
        <taxon>Embryophyta</taxon>
        <taxon>Tracheophyta</taxon>
        <taxon>Spermatophyta</taxon>
        <taxon>Magnoliopsida</taxon>
        <taxon>Liliopsida</taxon>
        <taxon>Zingiberales</taxon>
        <taxon>Cannaceae</taxon>
        <taxon>Canna</taxon>
    </lineage>
</organism>
<feature type="region of interest" description="Disordered" evidence="1">
    <location>
        <begin position="30"/>
        <end position="66"/>
    </location>
</feature>
<dbReference type="Proteomes" id="UP001327560">
    <property type="component" value="Chromosome 2"/>
</dbReference>
<keyword evidence="3" id="KW-1185">Reference proteome</keyword>
<gene>
    <name evidence="2" type="ORF">Cni_G07247</name>
</gene>
<evidence type="ECO:0000313" key="3">
    <source>
        <dbReference type="Proteomes" id="UP001327560"/>
    </source>
</evidence>
<feature type="compositionally biased region" description="Low complexity" evidence="1">
    <location>
        <begin position="30"/>
        <end position="40"/>
    </location>
</feature>
<proteinExistence type="predicted"/>
<reference evidence="2 3" key="1">
    <citation type="submission" date="2023-10" db="EMBL/GenBank/DDBJ databases">
        <title>Chromosome-scale genome assembly provides insights into flower coloration mechanisms of Canna indica.</title>
        <authorList>
            <person name="Li C."/>
        </authorList>
    </citation>
    <scope>NUCLEOTIDE SEQUENCE [LARGE SCALE GENOMIC DNA]</scope>
    <source>
        <tissue evidence="2">Flower</tissue>
    </source>
</reference>
<feature type="region of interest" description="Disordered" evidence="1">
    <location>
        <begin position="80"/>
        <end position="189"/>
    </location>
</feature>
<name>A0AAQ3Q4R0_9LILI</name>
<sequence>MCEDIMGSLTDDKKLDFDAPLLSIRRLSAEAAAAADSSSSPAPPAHGNGGCERKLAPAPTPRRFSFPFYKSEAKSGPVCNPGVVPFIWEQSPGHPKSGGSRPPSSVPKPPPGRFSNNKEPHSSRPNNAPLSKPGSSIRTRKGAAFPPKKDNLKQDGAEREDKRSAQQSTPAKDDGGDDDDDHDVFTDAPDTLSRTESFFMTCAVSCHNSFREAPNAEPQVQDYMIARFLPAAQALASDSPQYTFRKAPTPARGPQRTDDRILSENLRRSPLVIHQHKINHISHFVDANDEEDEDDYDDGGGLPLRGCRFLPKFSLRDSLCLLNPFPGTKNRARPPRLRRRENHNPEIKNSHHNFVDESWEAVYIHKQRQGHRHPLEDEHSKFTSESNQLTHWSDSVTADGSPYRRSSGGVSPYRYQAPPSPFREGKGFLGVPITGTDGNKNAGTAMLKEDDKNCCQNQLDLEKHGVETTWDSIKDGVNPLQSPMLMPKSPSESWLLHTLPAVSSKSPRPQSFLGLRFQPRKPNAPKPSKSQRWRFTEVLGRPALPKSQI</sequence>
<dbReference type="Pfam" id="PF05097">
    <property type="entry name" value="DUF688"/>
    <property type="match status" value="1"/>
</dbReference>
<accession>A0AAQ3Q4R0</accession>
<feature type="region of interest" description="Disordered" evidence="1">
    <location>
        <begin position="502"/>
        <end position="531"/>
    </location>
</feature>
<dbReference type="InterPro" id="IPR007789">
    <property type="entry name" value="DUF688"/>
</dbReference>